<feature type="transmembrane region" description="Helical" evidence="11">
    <location>
        <begin position="259"/>
        <end position="279"/>
    </location>
</feature>
<dbReference type="EMBL" id="HBIN01017098">
    <property type="protein sequence ID" value="CAE0442918.1"/>
    <property type="molecule type" value="Transcribed_RNA"/>
</dbReference>
<comment type="subcellular location">
    <subcellularLocation>
        <location evidence="1">Endomembrane system</location>
        <topology evidence="1">Multi-pass membrane protein</topology>
    </subcellularLocation>
</comment>
<feature type="transmembrane region" description="Helical" evidence="11">
    <location>
        <begin position="781"/>
        <end position="802"/>
    </location>
</feature>
<feature type="transmembrane region" description="Helical" evidence="11">
    <location>
        <begin position="218"/>
        <end position="239"/>
    </location>
</feature>
<evidence type="ECO:0000256" key="1">
    <source>
        <dbReference type="ARBA" id="ARBA00004127"/>
    </source>
</evidence>
<keyword evidence="4 11" id="KW-0812">Transmembrane</keyword>
<evidence type="ECO:0000256" key="7">
    <source>
        <dbReference type="ARBA" id="ARBA00022989"/>
    </source>
</evidence>
<keyword evidence="7 11" id="KW-1133">Transmembrane helix</keyword>
<dbReference type="GO" id="GO:0004427">
    <property type="term" value="F:inorganic diphosphate phosphatase activity"/>
    <property type="evidence" value="ECO:0007669"/>
    <property type="project" value="InterPro"/>
</dbReference>
<evidence type="ECO:0000256" key="11">
    <source>
        <dbReference type="SAM" id="Phobius"/>
    </source>
</evidence>
<feature type="transmembrane region" description="Helical" evidence="11">
    <location>
        <begin position="16"/>
        <end position="35"/>
    </location>
</feature>
<feature type="compositionally biased region" description="Basic and acidic residues" evidence="10">
    <location>
        <begin position="58"/>
        <end position="70"/>
    </location>
</feature>
<evidence type="ECO:0000256" key="8">
    <source>
        <dbReference type="ARBA" id="ARBA00023065"/>
    </source>
</evidence>
<dbReference type="AlphaFoldDB" id="A0A7S3PL61"/>
<keyword evidence="5" id="KW-0460">Magnesium</keyword>
<evidence type="ECO:0000256" key="4">
    <source>
        <dbReference type="ARBA" id="ARBA00022692"/>
    </source>
</evidence>
<dbReference type="Pfam" id="PF03030">
    <property type="entry name" value="H_PPase"/>
    <property type="match status" value="1"/>
</dbReference>
<feature type="region of interest" description="Disordered" evidence="10">
    <location>
        <begin position="58"/>
        <end position="90"/>
    </location>
</feature>
<feature type="transmembrane region" description="Helical" evidence="11">
    <location>
        <begin position="525"/>
        <end position="545"/>
    </location>
</feature>
<dbReference type="NCBIfam" id="TIGR01104">
    <property type="entry name" value="V_PPase"/>
    <property type="match status" value="1"/>
</dbReference>
<keyword evidence="3" id="KW-0813">Transport</keyword>
<dbReference type="HAMAP" id="MF_01129">
    <property type="entry name" value="PPase_energized_pump"/>
    <property type="match status" value="1"/>
</dbReference>
<keyword evidence="6" id="KW-1278">Translocase</keyword>
<dbReference type="GO" id="GO:0016020">
    <property type="term" value="C:membrane"/>
    <property type="evidence" value="ECO:0007669"/>
    <property type="project" value="InterPro"/>
</dbReference>
<dbReference type="GO" id="GO:0012505">
    <property type="term" value="C:endomembrane system"/>
    <property type="evidence" value="ECO:0007669"/>
    <property type="project" value="UniProtKB-SubCell"/>
</dbReference>
<dbReference type="EC" id="7.1.3.1" evidence="2"/>
<name>A0A7S3PL61_9STRA</name>
<accession>A0A7S3PL61</accession>
<feature type="transmembrane region" description="Helical" evidence="11">
    <location>
        <begin position="359"/>
        <end position="383"/>
    </location>
</feature>
<organism evidence="12">
    <name type="scientific">Aplanochytrium stocchinoi</name>
    <dbReference type="NCBI Taxonomy" id="215587"/>
    <lineage>
        <taxon>Eukaryota</taxon>
        <taxon>Sar</taxon>
        <taxon>Stramenopiles</taxon>
        <taxon>Bigyra</taxon>
        <taxon>Labyrinthulomycetes</taxon>
        <taxon>Thraustochytrida</taxon>
        <taxon>Thraustochytriidae</taxon>
        <taxon>Aplanochytrium</taxon>
    </lineage>
</organism>
<feature type="transmembrane region" description="Helical" evidence="11">
    <location>
        <begin position="164"/>
        <end position="197"/>
    </location>
</feature>
<sequence>MSNAVVTIPVSGDGTAAALSIIFVSAALGLLFAVYQYWMISRINLTIDSSYDRVGTEKAVQSEENGKENTTDVALEGESGNTSEDPAHGQTYETTQEKLTNISSAISLGAKSFLAAEYKICAVFLILFSILVLCLVGSAGHCGDAAPDVVKHGLNDTSVEGSCWALGGFTMLAFLIGGGISMLSGYIGMMIAVYTNVRTTVEATRGWTRAFNAAFRGGAVMGFALSGLALLVLTCLILLYRINDKLNPDSYDSNSQFQYLFLFEVIAGYGLGGSSIALFGRVGGGIYTKAADVGADLVGKVEKGIPEDDPRNPATIADNVGDNVGDVAGMGADLFGSFAESTCAALVLSSKSVQLQANFGTLMFPLVISAVGILCCILTSFIATHFDPVKKAADVERVLKIQLIFSTILLTPVLAGISRAFLPDVFCFQTSGLNEECVEGAAGTSTWWGAFISTMCGLWAGLLTGLITEYFTSHSYSPVREVAKSSETGAATLIIYGLALGYKSVIIPIFLLALTIFTSFYLCDLYGVALAALGMLSSLSIGLTIDVYGPITDNAGGIAEMAELGEDIRNITDTLDAAGNTTAAIGKGFAIGSAALVSLSLFGAFATNIGAGETGIDILQPITFAFLLIGAMLPYWFSALTMKSVGIAAHEMVEEVRRQFKEHPGIMNGTEKPDYDSCIKISTQASLKEMIAPGALVMLSPIFTGYLFGVYALSGLLAGSLVSAVQMAISSSNTGGAWDNAKKYVEQGNYGGKGSECHKAAVVGDTVGDPLKDTSGPALNILMKLMAIISLVFSTSFVGQAIPAGERWAGYPQN</sequence>
<evidence type="ECO:0000256" key="3">
    <source>
        <dbReference type="ARBA" id="ARBA00022448"/>
    </source>
</evidence>
<feature type="transmembrane region" description="Helical" evidence="11">
    <location>
        <begin position="618"/>
        <end position="637"/>
    </location>
</feature>
<feature type="transmembrane region" description="Helical" evidence="11">
    <location>
        <begin position="488"/>
        <end position="513"/>
    </location>
</feature>
<dbReference type="NCBIfam" id="NF001960">
    <property type="entry name" value="PRK00733.3-5"/>
    <property type="match status" value="1"/>
</dbReference>
<keyword evidence="8" id="KW-0406">Ion transport</keyword>
<keyword evidence="9 11" id="KW-0472">Membrane</keyword>
<dbReference type="PIRSF" id="PIRSF001265">
    <property type="entry name" value="H+-PPase"/>
    <property type="match status" value="1"/>
</dbReference>
<evidence type="ECO:0000256" key="2">
    <source>
        <dbReference type="ARBA" id="ARBA00013242"/>
    </source>
</evidence>
<evidence type="ECO:0000256" key="9">
    <source>
        <dbReference type="ARBA" id="ARBA00023136"/>
    </source>
</evidence>
<evidence type="ECO:0000256" key="6">
    <source>
        <dbReference type="ARBA" id="ARBA00022967"/>
    </source>
</evidence>
<gene>
    <name evidence="12" type="ORF">ASTO00021_LOCUS13029</name>
</gene>
<dbReference type="PANTHER" id="PTHR31998">
    <property type="entry name" value="K(+)-INSENSITIVE PYROPHOSPHATE-ENERGIZED PROTON PUMP"/>
    <property type="match status" value="1"/>
</dbReference>
<reference evidence="12" key="1">
    <citation type="submission" date="2021-01" db="EMBL/GenBank/DDBJ databases">
        <authorList>
            <person name="Corre E."/>
            <person name="Pelletier E."/>
            <person name="Niang G."/>
            <person name="Scheremetjew M."/>
            <person name="Finn R."/>
            <person name="Kale V."/>
            <person name="Holt S."/>
            <person name="Cochrane G."/>
            <person name="Meng A."/>
            <person name="Brown T."/>
            <person name="Cohen L."/>
        </authorList>
    </citation>
    <scope>NUCLEOTIDE SEQUENCE</scope>
    <source>
        <strain evidence="12">GSBS06</strain>
    </source>
</reference>
<dbReference type="InterPro" id="IPR004131">
    <property type="entry name" value="PPase-energised_H-pump"/>
</dbReference>
<evidence type="ECO:0000256" key="5">
    <source>
        <dbReference type="ARBA" id="ARBA00022842"/>
    </source>
</evidence>
<feature type="transmembrane region" description="Helical" evidence="11">
    <location>
        <begin position="447"/>
        <end position="468"/>
    </location>
</feature>
<feature type="transmembrane region" description="Helical" evidence="11">
    <location>
        <begin position="120"/>
        <end position="140"/>
    </location>
</feature>
<proteinExistence type="inferred from homology"/>
<evidence type="ECO:0000256" key="10">
    <source>
        <dbReference type="SAM" id="MobiDB-lite"/>
    </source>
</evidence>
<evidence type="ECO:0000313" key="12">
    <source>
        <dbReference type="EMBL" id="CAE0442918.1"/>
    </source>
</evidence>
<feature type="transmembrane region" description="Helical" evidence="11">
    <location>
        <begin position="403"/>
        <end position="426"/>
    </location>
</feature>
<feature type="transmembrane region" description="Helical" evidence="11">
    <location>
        <begin position="589"/>
        <end position="611"/>
    </location>
</feature>
<dbReference type="GO" id="GO:0009678">
    <property type="term" value="F:diphosphate hydrolysis-driven proton transmembrane transporter activity"/>
    <property type="evidence" value="ECO:0007669"/>
    <property type="project" value="UniProtKB-EC"/>
</dbReference>
<feature type="transmembrane region" description="Helical" evidence="11">
    <location>
        <begin position="703"/>
        <end position="725"/>
    </location>
</feature>
<protein>
    <recommendedName>
        <fullName evidence="2">H(+)-exporting diphosphatase</fullName>
        <ecNumber evidence="2">7.1.3.1</ecNumber>
    </recommendedName>
</protein>